<dbReference type="RefSeq" id="WP_311898591.1">
    <property type="nucleotide sequence ID" value="NZ_JARQBI010000043.1"/>
</dbReference>
<accession>A0AAW8TUP7</accession>
<proteinExistence type="predicted"/>
<name>A0AAW8TUP7_9ENTE</name>
<protein>
    <submittedName>
        <fullName evidence="1">Minor capsid protein</fullName>
    </submittedName>
</protein>
<evidence type="ECO:0000313" key="2">
    <source>
        <dbReference type="Proteomes" id="UP001255696"/>
    </source>
</evidence>
<dbReference type="AlphaFoldDB" id="A0AAW8TUP7"/>
<evidence type="ECO:0000313" key="1">
    <source>
        <dbReference type="EMBL" id="MDT2797790.1"/>
    </source>
</evidence>
<sequence length="119" mass="13304">MGSEITVNVDLKGIEKKVSPQAFARGQLALASQMKMDMERFVPKLDGHLRASATFDKGGVTYDTPYARAQFYGSGYTKKASFTFRRYTTSGTGKRWDLRASAIYMSDWERKALEGMGVL</sequence>
<dbReference type="Proteomes" id="UP001255696">
    <property type="component" value="Unassembled WGS sequence"/>
</dbReference>
<comment type="caution">
    <text evidence="1">The sequence shown here is derived from an EMBL/GenBank/DDBJ whole genome shotgun (WGS) entry which is preliminary data.</text>
</comment>
<dbReference type="Pfam" id="PF11114">
    <property type="entry name" value="Minor_capsid_2"/>
    <property type="match status" value="1"/>
</dbReference>
<gene>
    <name evidence="1" type="ORF">P7H47_11130</name>
</gene>
<organism evidence="1 2">
    <name type="scientific">Enterococcus cecorum</name>
    <dbReference type="NCBI Taxonomy" id="44008"/>
    <lineage>
        <taxon>Bacteria</taxon>
        <taxon>Bacillati</taxon>
        <taxon>Bacillota</taxon>
        <taxon>Bacilli</taxon>
        <taxon>Lactobacillales</taxon>
        <taxon>Enterococcaceae</taxon>
        <taxon>Enterococcus</taxon>
    </lineage>
</organism>
<reference evidence="1" key="1">
    <citation type="submission" date="2023-03" db="EMBL/GenBank/DDBJ databases">
        <authorList>
            <person name="Shen W."/>
            <person name="Cai J."/>
        </authorList>
    </citation>
    <scope>NUCLEOTIDE SEQUENCE</scope>
    <source>
        <strain evidence="1">B245-2</strain>
    </source>
</reference>
<dbReference type="InterPro" id="IPR021080">
    <property type="entry name" value="Minor_capsid_protein"/>
</dbReference>
<dbReference type="EMBL" id="JARQBI010000043">
    <property type="protein sequence ID" value="MDT2797790.1"/>
    <property type="molecule type" value="Genomic_DNA"/>
</dbReference>